<evidence type="ECO:0000313" key="3">
    <source>
        <dbReference type="EMBL" id="MEE1937692.1"/>
    </source>
</evidence>
<organism evidence="3 4">
    <name type="scientific">Pseudomonas ulcerans</name>
    <dbReference type="NCBI Taxonomy" id="3115852"/>
    <lineage>
        <taxon>Bacteria</taxon>
        <taxon>Pseudomonadati</taxon>
        <taxon>Pseudomonadota</taxon>
        <taxon>Gammaproteobacteria</taxon>
        <taxon>Pseudomonadales</taxon>
        <taxon>Pseudomonadaceae</taxon>
        <taxon>Pseudomonas</taxon>
    </lineage>
</organism>
<name>A0ABU7I1K1_9PSED</name>
<dbReference type="InterPro" id="IPR006915">
    <property type="entry name" value="DUF637_hemagglutn_put"/>
</dbReference>
<keyword evidence="4" id="KW-1185">Reference proteome</keyword>
<proteinExistence type="predicted"/>
<evidence type="ECO:0000259" key="2">
    <source>
        <dbReference type="Pfam" id="PF04830"/>
    </source>
</evidence>
<gene>
    <name evidence="3" type="ORF">V0R50_31100</name>
</gene>
<feature type="compositionally biased region" description="Basic and acidic residues" evidence="1">
    <location>
        <begin position="379"/>
        <end position="391"/>
    </location>
</feature>
<dbReference type="EMBL" id="JAZDQJ010000077">
    <property type="protein sequence ID" value="MEE1937692.1"/>
    <property type="molecule type" value="Genomic_DNA"/>
</dbReference>
<reference evidence="3 4" key="1">
    <citation type="submission" date="2024-01" db="EMBL/GenBank/DDBJ databases">
        <title>Unpublished Manusciprt.</title>
        <authorList>
            <person name="Duman M."/>
            <person name="Valdes E.G."/>
            <person name="Ajmi N."/>
            <person name="Altun S."/>
            <person name="Saticioglu I.B."/>
        </authorList>
    </citation>
    <scope>NUCLEOTIDE SEQUENCE [LARGE SCALE GENOMIC DNA]</scope>
    <source>
        <strain evidence="3 4">148P</strain>
    </source>
</reference>
<evidence type="ECO:0000313" key="4">
    <source>
        <dbReference type="Proteomes" id="UP001335100"/>
    </source>
</evidence>
<accession>A0ABU7I1K1</accession>
<sequence length="391" mass="40733">MRLIQSIPNNVLTWSNASDVALRATGRAVISGSISTAINGGSLGENFLGALSGEGATVAMATGFKWVGDQTIRFDDGSAEKIFAHAIVGGLIAEATGGDFKTGAAAAGLNEALINGLNEAAQGNEQIHMMLSQLTGLVAAVAVGGDLQQGVSIAQAATEYNHNLHLNNAKAAAKAIMQACQSRADLCTGDVSRVTEQDLVYALEVSARHGEGADQLNWDAALLVDQFRALAKQLDDKGLEDDLFTPTESEAHRIAIGDTVEAVGAIASVANAIRLFAKNPSGIVEAVKGLFGGAKGIDKLFEAGRTPKASELKQFAESQGWKPSQTDGGPLKYVDENGIPRVTIKQGSSRAPGSADPHVEFKNAAGQRTDAFGNPVTRKSPDNHTSIDFDL</sequence>
<feature type="region of interest" description="Disordered" evidence="1">
    <location>
        <begin position="344"/>
        <end position="391"/>
    </location>
</feature>
<evidence type="ECO:0000256" key="1">
    <source>
        <dbReference type="SAM" id="MobiDB-lite"/>
    </source>
</evidence>
<comment type="caution">
    <text evidence="3">The sequence shown here is derived from an EMBL/GenBank/DDBJ whole genome shotgun (WGS) entry which is preliminary data.</text>
</comment>
<protein>
    <submittedName>
        <fullName evidence="3">DUF637 domain-containing protein</fullName>
    </submittedName>
</protein>
<dbReference type="Proteomes" id="UP001335100">
    <property type="component" value="Unassembled WGS sequence"/>
</dbReference>
<dbReference type="Pfam" id="PF04830">
    <property type="entry name" value="DUF637"/>
    <property type="match status" value="1"/>
</dbReference>
<feature type="domain" description="DUF637" evidence="2">
    <location>
        <begin position="16"/>
        <end position="107"/>
    </location>
</feature>